<dbReference type="GO" id="GO:0005384">
    <property type="term" value="F:manganese ion transmembrane transporter activity"/>
    <property type="evidence" value="ECO:0007669"/>
    <property type="project" value="TreeGrafter"/>
</dbReference>
<organism evidence="9 10">
    <name type="scientific">Acidithiobacillus thiooxidans</name>
    <name type="common">Thiobacillus thiooxidans</name>
    <dbReference type="NCBI Taxonomy" id="930"/>
    <lineage>
        <taxon>Bacteria</taxon>
        <taxon>Pseudomonadati</taxon>
        <taxon>Pseudomonadota</taxon>
        <taxon>Acidithiobacillia</taxon>
        <taxon>Acidithiobacillales</taxon>
        <taxon>Acidithiobacillaceae</taxon>
        <taxon>Acidithiobacillus</taxon>
    </lineage>
</organism>
<feature type="transmembrane region" description="Helical" evidence="7">
    <location>
        <begin position="153"/>
        <end position="172"/>
    </location>
</feature>
<evidence type="ECO:0000256" key="6">
    <source>
        <dbReference type="ARBA" id="ARBA00023136"/>
    </source>
</evidence>
<dbReference type="GeneID" id="60697786"/>
<sequence length="417" mass="44616">MTANNSTMPQRHSRWSVFLIVLGPGLVVMLADTDVGSIITAAQSGAQWGFKLLLLQFILMPILYIVQELTVRLGIFTGKGHGELIRETFGTGWAYLSVAGLSIATTGALLTEFSGVAGVSHLYGLPRAVGVILAAATLLTIVWTGSYRRVERIALIMGLFELVFFGIAWVSHPDLQDILHGLTHAPITDKNYMMLVAANIGAVIMPWMVFYQQSAVADKGLHPENYRHARWDTAIGAVLTQAIMAAVLIATAATIGRLNPNAPLNTVHQLSEAITPYLGDTWGRLVFSLGILGAGMVAAIVASLAGAWGWGEVTGFRHSLEHHPKDAPWFYGIYTAIIIAGAVAVISIPDLVSLDIGVEVMNALLLPLVLGFLVALAMKALPAEHRLRGPYLWLVLFVVILSAGLGVYGGLTSIPGL</sequence>
<feature type="transmembrane region" description="Helical" evidence="7">
    <location>
        <begin position="390"/>
        <end position="411"/>
    </location>
</feature>
<dbReference type="EMBL" id="LWSA01000072">
    <property type="protein sequence ID" value="OCX74363.1"/>
    <property type="molecule type" value="Genomic_DNA"/>
</dbReference>
<reference evidence="9 10" key="1">
    <citation type="journal article" date="2016" name="Int. J. Mol. Sci.">
        <title>Comparative genomics of the extreme acidophile Acidithiobacillus thiooxidans reveals intraspecific divergence and niche adaptation.</title>
        <authorList>
            <person name="Zhang X."/>
            <person name="Feng X."/>
            <person name="Tao J."/>
            <person name="Ma L."/>
            <person name="Xiao Y."/>
            <person name="Liang Y."/>
            <person name="Liu X."/>
            <person name="Yin H."/>
        </authorList>
    </citation>
    <scope>NUCLEOTIDE SEQUENCE [LARGE SCALE GENOMIC DNA]</scope>
    <source>
        <strain evidence="9 10">A02</strain>
        <strain evidence="8">DXS-W</strain>
    </source>
</reference>
<feature type="transmembrane region" description="Helical" evidence="7">
    <location>
        <begin position="329"/>
        <end position="348"/>
    </location>
</feature>
<evidence type="ECO:0000313" key="10">
    <source>
        <dbReference type="Proteomes" id="UP000094893"/>
    </source>
</evidence>
<accession>A0A1C2IEI3</accession>
<keyword evidence="4" id="KW-0769">Symport</keyword>
<feature type="transmembrane region" description="Helical" evidence="7">
    <location>
        <begin position="92"/>
        <end position="110"/>
    </location>
</feature>
<keyword evidence="2" id="KW-0813">Transport</keyword>
<feature type="transmembrane region" description="Helical" evidence="7">
    <location>
        <begin position="231"/>
        <end position="255"/>
    </location>
</feature>
<dbReference type="Pfam" id="PF01566">
    <property type="entry name" value="Nramp"/>
    <property type="match status" value="1"/>
</dbReference>
<dbReference type="GO" id="GO:0034755">
    <property type="term" value="P:iron ion transmembrane transport"/>
    <property type="evidence" value="ECO:0007669"/>
    <property type="project" value="TreeGrafter"/>
</dbReference>
<comment type="caution">
    <text evidence="9">The sequence shown here is derived from an EMBL/GenBank/DDBJ whole genome shotgun (WGS) entry which is preliminary data.</text>
</comment>
<feature type="transmembrane region" description="Helical" evidence="7">
    <location>
        <begin position="12"/>
        <end position="31"/>
    </location>
</feature>
<proteinExistence type="predicted"/>
<gene>
    <name evidence="8" type="ORF">A6M23_17645</name>
    <name evidence="9" type="ORF">A6P07_06055</name>
</gene>
<feature type="transmembrane region" description="Helical" evidence="7">
    <location>
        <begin position="360"/>
        <end position="378"/>
    </location>
</feature>
<dbReference type="AlphaFoldDB" id="A0A1C2IEI3"/>
<dbReference type="OrthoDB" id="9787548at2"/>
<keyword evidence="11" id="KW-1185">Reference proteome</keyword>
<evidence type="ECO:0000256" key="5">
    <source>
        <dbReference type="ARBA" id="ARBA00022989"/>
    </source>
</evidence>
<dbReference type="Proteomes" id="UP000095008">
    <property type="component" value="Unassembled WGS sequence"/>
</dbReference>
<dbReference type="eggNOG" id="COG1914">
    <property type="taxonomic scope" value="Bacteria"/>
</dbReference>
<dbReference type="PANTHER" id="PTHR11706">
    <property type="entry name" value="SOLUTE CARRIER PROTEIN FAMILY 11 MEMBER"/>
    <property type="match status" value="1"/>
</dbReference>
<feature type="transmembrane region" description="Helical" evidence="7">
    <location>
        <begin position="285"/>
        <end position="308"/>
    </location>
</feature>
<keyword evidence="6 7" id="KW-0472">Membrane</keyword>
<evidence type="ECO:0000256" key="4">
    <source>
        <dbReference type="ARBA" id="ARBA00022847"/>
    </source>
</evidence>
<dbReference type="InterPro" id="IPR001046">
    <property type="entry name" value="NRAMP_fam"/>
</dbReference>
<evidence type="ECO:0000313" key="8">
    <source>
        <dbReference type="EMBL" id="OCX68573.1"/>
    </source>
</evidence>
<dbReference type="GO" id="GO:0015293">
    <property type="term" value="F:symporter activity"/>
    <property type="evidence" value="ECO:0007669"/>
    <property type="project" value="UniProtKB-KW"/>
</dbReference>
<feature type="transmembrane region" description="Helical" evidence="7">
    <location>
        <begin position="192"/>
        <end position="210"/>
    </location>
</feature>
<evidence type="ECO:0000256" key="1">
    <source>
        <dbReference type="ARBA" id="ARBA00004141"/>
    </source>
</evidence>
<evidence type="ECO:0000256" key="2">
    <source>
        <dbReference type="ARBA" id="ARBA00022448"/>
    </source>
</evidence>
<dbReference type="RefSeq" id="WP_024894581.1">
    <property type="nucleotide sequence ID" value="NZ_DAIAWO010000004.1"/>
</dbReference>
<keyword evidence="5 7" id="KW-1133">Transmembrane helix</keyword>
<feature type="transmembrane region" description="Helical" evidence="7">
    <location>
        <begin position="51"/>
        <end position="71"/>
    </location>
</feature>
<dbReference type="GO" id="GO:0005886">
    <property type="term" value="C:plasma membrane"/>
    <property type="evidence" value="ECO:0007669"/>
    <property type="project" value="TreeGrafter"/>
</dbReference>
<evidence type="ECO:0000256" key="7">
    <source>
        <dbReference type="SAM" id="Phobius"/>
    </source>
</evidence>
<name>A0A1C2IEI3_ACITH</name>
<keyword evidence="3 7" id="KW-0812">Transmembrane</keyword>
<evidence type="ECO:0000313" key="9">
    <source>
        <dbReference type="EMBL" id="OCX74363.1"/>
    </source>
</evidence>
<evidence type="ECO:0000256" key="3">
    <source>
        <dbReference type="ARBA" id="ARBA00022692"/>
    </source>
</evidence>
<dbReference type="Proteomes" id="UP000094893">
    <property type="component" value="Unassembled WGS sequence"/>
</dbReference>
<feature type="transmembrane region" description="Helical" evidence="7">
    <location>
        <begin position="122"/>
        <end position="141"/>
    </location>
</feature>
<dbReference type="GO" id="GO:0015086">
    <property type="term" value="F:cadmium ion transmembrane transporter activity"/>
    <property type="evidence" value="ECO:0007669"/>
    <property type="project" value="TreeGrafter"/>
</dbReference>
<evidence type="ECO:0000313" key="11">
    <source>
        <dbReference type="Proteomes" id="UP000095008"/>
    </source>
</evidence>
<dbReference type="STRING" id="930.GCA_002079865_00195"/>
<protein>
    <submittedName>
        <fullName evidence="9">NRAMP family metal ion transporter</fullName>
    </submittedName>
</protein>
<comment type="subcellular location">
    <subcellularLocation>
        <location evidence="1">Membrane</location>
        <topology evidence="1">Multi-pass membrane protein</topology>
    </subcellularLocation>
</comment>
<dbReference type="PANTHER" id="PTHR11706:SF33">
    <property type="entry name" value="NATURAL RESISTANCE-ASSOCIATED MACROPHAGE PROTEIN 2"/>
    <property type="match status" value="1"/>
</dbReference>
<dbReference type="EMBL" id="LWRY01000259">
    <property type="protein sequence ID" value="OCX68573.1"/>
    <property type="molecule type" value="Genomic_DNA"/>
</dbReference>